<proteinExistence type="predicted"/>
<evidence type="ECO:0000256" key="1">
    <source>
        <dbReference type="SAM" id="MobiDB-lite"/>
    </source>
</evidence>
<reference evidence="2 3" key="1">
    <citation type="journal article" date="2023" name="G3 (Bethesda)">
        <title>A chromosome-length genome assembly and annotation of blackberry (Rubus argutus, cv. 'Hillquist').</title>
        <authorList>
            <person name="Bruna T."/>
            <person name="Aryal R."/>
            <person name="Dudchenko O."/>
            <person name="Sargent D.J."/>
            <person name="Mead D."/>
            <person name="Buti M."/>
            <person name="Cavallini A."/>
            <person name="Hytonen T."/>
            <person name="Andres J."/>
            <person name="Pham M."/>
            <person name="Weisz D."/>
            <person name="Mascagni F."/>
            <person name="Usai G."/>
            <person name="Natali L."/>
            <person name="Bassil N."/>
            <person name="Fernandez G.E."/>
            <person name="Lomsadze A."/>
            <person name="Armour M."/>
            <person name="Olukolu B."/>
            <person name="Poorten T."/>
            <person name="Britton C."/>
            <person name="Davik J."/>
            <person name="Ashrafi H."/>
            <person name="Aiden E.L."/>
            <person name="Borodovsky M."/>
            <person name="Worthington M."/>
        </authorList>
    </citation>
    <scope>NUCLEOTIDE SEQUENCE [LARGE SCALE GENOMIC DNA]</scope>
    <source>
        <strain evidence="2">PI 553951</strain>
    </source>
</reference>
<keyword evidence="3" id="KW-1185">Reference proteome</keyword>
<evidence type="ECO:0000313" key="2">
    <source>
        <dbReference type="EMBL" id="KAK9929238.1"/>
    </source>
</evidence>
<dbReference type="Proteomes" id="UP001457282">
    <property type="component" value="Unassembled WGS sequence"/>
</dbReference>
<gene>
    <name evidence="2" type="ORF">M0R45_026344</name>
</gene>
<feature type="compositionally biased region" description="Acidic residues" evidence="1">
    <location>
        <begin position="52"/>
        <end position="63"/>
    </location>
</feature>
<dbReference type="AlphaFoldDB" id="A0AAW1WZ04"/>
<comment type="caution">
    <text evidence="2">The sequence shown here is derived from an EMBL/GenBank/DDBJ whole genome shotgun (WGS) entry which is preliminary data.</text>
</comment>
<evidence type="ECO:0000313" key="3">
    <source>
        <dbReference type="Proteomes" id="UP001457282"/>
    </source>
</evidence>
<accession>A0AAW1WZ04</accession>
<feature type="compositionally biased region" description="Acidic residues" evidence="1">
    <location>
        <begin position="72"/>
        <end position="91"/>
    </location>
</feature>
<protein>
    <submittedName>
        <fullName evidence="2">Uncharacterized protein</fullName>
    </submittedName>
</protein>
<sequence>MSKFCWQSTCSNRGACFFDPAHGVFNKAQGAPTNKAEEGRGKAKVLQYIKEESEESNLTDEDYIPPNVPTEPPEEELVDSDYEINPEDDNEVVVQEDARQDDANF</sequence>
<feature type="compositionally biased region" description="Basic and acidic residues" evidence="1">
    <location>
        <begin position="96"/>
        <end position="105"/>
    </location>
</feature>
<organism evidence="2 3">
    <name type="scientific">Rubus argutus</name>
    <name type="common">Southern blackberry</name>
    <dbReference type="NCBI Taxonomy" id="59490"/>
    <lineage>
        <taxon>Eukaryota</taxon>
        <taxon>Viridiplantae</taxon>
        <taxon>Streptophyta</taxon>
        <taxon>Embryophyta</taxon>
        <taxon>Tracheophyta</taxon>
        <taxon>Spermatophyta</taxon>
        <taxon>Magnoliopsida</taxon>
        <taxon>eudicotyledons</taxon>
        <taxon>Gunneridae</taxon>
        <taxon>Pentapetalae</taxon>
        <taxon>rosids</taxon>
        <taxon>fabids</taxon>
        <taxon>Rosales</taxon>
        <taxon>Rosaceae</taxon>
        <taxon>Rosoideae</taxon>
        <taxon>Rosoideae incertae sedis</taxon>
        <taxon>Rubus</taxon>
    </lineage>
</organism>
<name>A0AAW1WZ04_RUBAR</name>
<dbReference type="EMBL" id="JBEDUW010000005">
    <property type="protein sequence ID" value="KAK9929238.1"/>
    <property type="molecule type" value="Genomic_DNA"/>
</dbReference>
<feature type="region of interest" description="Disordered" evidence="1">
    <location>
        <begin position="52"/>
        <end position="105"/>
    </location>
</feature>